<name>A0A3N4KS73_9PEZI</name>
<accession>A0A3N4KS73</accession>
<sequence length="79" mass="9311">MHRELTGYFFSFSLFLFLLHISRLAVYIYMGLGFIPFHFFFSALNTFDCSLSSHSLLYSLFFFTSFFCLVYITVIISTL</sequence>
<keyword evidence="1" id="KW-0472">Membrane</keyword>
<feature type="transmembrane region" description="Helical" evidence="1">
    <location>
        <begin position="56"/>
        <end position="76"/>
    </location>
</feature>
<keyword evidence="1" id="KW-0812">Transmembrane</keyword>
<proteinExistence type="predicted"/>
<dbReference type="InParanoid" id="A0A3N4KS73"/>
<reference evidence="2 3" key="1">
    <citation type="journal article" date="2018" name="Nat. Ecol. Evol.">
        <title>Pezizomycetes genomes reveal the molecular basis of ectomycorrhizal truffle lifestyle.</title>
        <authorList>
            <person name="Murat C."/>
            <person name="Payen T."/>
            <person name="Noel B."/>
            <person name="Kuo A."/>
            <person name="Morin E."/>
            <person name="Chen J."/>
            <person name="Kohler A."/>
            <person name="Krizsan K."/>
            <person name="Balestrini R."/>
            <person name="Da Silva C."/>
            <person name="Montanini B."/>
            <person name="Hainaut M."/>
            <person name="Levati E."/>
            <person name="Barry K.W."/>
            <person name="Belfiori B."/>
            <person name="Cichocki N."/>
            <person name="Clum A."/>
            <person name="Dockter R.B."/>
            <person name="Fauchery L."/>
            <person name="Guy J."/>
            <person name="Iotti M."/>
            <person name="Le Tacon F."/>
            <person name="Lindquist E.A."/>
            <person name="Lipzen A."/>
            <person name="Malagnac F."/>
            <person name="Mello A."/>
            <person name="Molinier V."/>
            <person name="Miyauchi S."/>
            <person name="Poulain J."/>
            <person name="Riccioni C."/>
            <person name="Rubini A."/>
            <person name="Sitrit Y."/>
            <person name="Splivallo R."/>
            <person name="Traeger S."/>
            <person name="Wang M."/>
            <person name="Zifcakova L."/>
            <person name="Wipf D."/>
            <person name="Zambonelli A."/>
            <person name="Paolocci F."/>
            <person name="Nowrousian M."/>
            <person name="Ottonello S."/>
            <person name="Baldrian P."/>
            <person name="Spatafora J.W."/>
            <person name="Henrissat B."/>
            <person name="Nagy L.G."/>
            <person name="Aury J.M."/>
            <person name="Wincker P."/>
            <person name="Grigoriev I.V."/>
            <person name="Bonfante P."/>
            <person name="Martin F.M."/>
        </authorList>
    </citation>
    <scope>NUCLEOTIDE SEQUENCE [LARGE SCALE GENOMIC DNA]</scope>
    <source>
        <strain evidence="2 3">CCBAS932</strain>
    </source>
</reference>
<keyword evidence="1" id="KW-1133">Transmembrane helix</keyword>
<protein>
    <submittedName>
        <fullName evidence="2">Uncharacterized protein</fullName>
    </submittedName>
</protein>
<evidence type="ECO:0000256" key="1">
    <source>
        <dbReference type="SAM" id="Phobius"/>
    </source>
</evidence>
<evidence type="ECO:0000313" key="2">
    <source>
        <dbReference type="EMBL" id="RPB12142.1"/>
    </source>
</evidence>
<gene>
    <name evidence="2" type="ORF">P167DRAFT_166128</name>
</gene>
<organism evidence="2 3">
    <name type="scientific">Morchella conica CCBAS932</name>
    <dbReference type="NCBI Taxonomy" id="1392247"/>
    <lineage>
        <taxon>Eukaryota</taxon>
        <taxon>Fungi</taxon>
        <taxon>Dikarya</taxon>
        <taxon>Ascomycota</taxon>
        <taxon>Pezizomycotina</taxon>
        <taxon>Pezizomycetes</taxon>
        <taxon>Pezizales</taxon>
        <taxon>Morchellaceae</taxon>
        <taxon>Morchella</taxon>
    </lineage>
</organism>
<dbReference type="EMBL" id="ML119130">
    <property type="protein sequence ID" value="RPB12142.1"/>
    <property type="molecule type" value="Genomic_DNA"/>
</dbReference>
<dbReference type="Proteomes" id="UP000277580">
    <property type="component" value="Unassembled WGS sequence"/>
</dbReference>
<dbReference type="AlphaFoldDB" id="A0A3N4KS73"/>
<keyword evidence="3" id="KW-1185">Reference proteome</keyword>
<evidence type="ECO:0000313" key="3">
    <source>
        <dbReference type="Proteomes" id="UP000277580"/>
    </source>
</evidence>